<dbReference type="GO" id="GO:0004029">
    <property type="term" value="F:aldehyde dehydrogenase (NAD+) activity"/>
    <property type="evidence" value="ECO:0007669"/>
    <property type="project" value="TreeGrafter"/>
</dbReference>
<keyword evidence="2 4" id="KW-0560">Oxidoreductase</keyword>
<accession>A0A385SHV3</accession>
<dbReference type="InterPro" id="IPR016161">
    <property type="entry name" value="Ald_DH/histidinol_DH"/>
</dbReference>
<dbReference type="PROSITE" id="PS00070">
    <property type="entry name" value="ALDEHYDE_DEHYDR_CYS"/>
    <property type="match status" value="1"/>
</dbReference>
<dbReference type="PIRSF" id="PIRSF036492">
    <property type="entry name" value="ALDH"/>
    <property type="match status" value="1"/>
</dbReference>
<evidence type="ECO:0000256" key="3">
    <source>
        <dbReference type="ARBA" id="ARBA00023027"/>
    </source>
</evidence>
<evidence type="ECO:0000259" key="8">
    <source>
        <dbReference type="Pfam" id="PF00171"/>
    </source>
</evidence>
<keyword evidence="10" id="KW-1185">Reference proteome</keyword>
<dbReference type="AlphaFoldDB" id="A0A385SHV3"/>
<evidence type="ECO:0000313" key="9">
    <source>
        <dbReference type="EMBL" id="AYB30472.1"/>
    </source>
</evidence>
<evidence type="ECO:0000256" key="6">
    <source>
        <dbReference type="PROSITE-ProRule" id="PRU10007"/>
    </source>
</evidence>
<sequence>MQAIASTPAVISPADDFSRHQAAVKSLRKEPIQNRRARLEKLRAWIHDHRRDIQEAMYADFRKNPTEVDAIEIYHVLAELKHALDNLEEWTLPTKIDAPLTLLGTRSFIQYEPRGVCLILSPWNYPFSLCVGPLVSSLAAGNAVIIKPSELTPHVSVLIHKMVEEIFEGAVVSVWEGGPEVSQALLQLPFDHIFFTGSPAIGKLVMKAAAENLASVTLELGGKSPAIVTASAHVKDAAKRVAFTKFLNNGQTCLAPDYVLVDKTKAADFTRALMEQTQLLFTEKGEPFENSAHYCRIVNQKHFERLHALVENALQQGAKIEFGGKMDAASRFIHPLILTGVPLQARVMEEEIFGPVLPVLAYDTIDEALAIVNGKQKPLALYVFVNDKITETRVLEETSSGGACVNDCGVHFMHPDLPFGGVNNSGIGKSHGYAGFLAFSNEKAVLKQRRGFTTANVFYPPYTAGVRKLMDWFLKLF</sequence>
<dbReference type="Pfam" id="PF00171">
    <property type="entry name" value="Aldedh"/>
    <property type="match status" value="1"/>
</dbReference>
<dbReference type="Gene3D" id="3.40.605.10">
    <property type="entry name" value="Aldehyde Dehydrogenase, Chain A, domain 1"/>
    <property type="match status" value="1"/>
</dbReference>
<gene>
    <name evidence="9" type="ORF">D4L85_07705</name>
</gene>
<dbReference type="KEGG" id="chk:D4L85_07705"/>
<dbReference type="PANTHER" id="PTHR43570:SF20">
    <property type="entry name" value="ALDEHYDE DEHYDROGENASE ALDX-RELATED"/>
    <property type="match status" value="1"/>
</dbReference>
<dbReference type="SUPFAM" id="SSF53720">
    <property type="entry name" value="ALDH-like"/>
    <property type="match status" value="1"/>
</dbReference>
<organism evidence="9 10">
    <name type="scientific">Chryseolinea soli</name>
    <dbReference type="NCBI Taxonomy" id="2321403"/>
    <lineage>
        <taxon>Bacteria</taxon>
        <taxon>Pseudomonadati</taxon>
        <taxon>Bacteroidota</taxon>
        <taxon>Cytophagia</taxon>
        <taxon>Cytophagales</taxon>
        <taxon>Fulvivirgaceae</taxon>
        <taxon>Chryseolinea</taxon>
    </lineage>
</organism>
<dbReference type="FunFam" id="3.40.309.10:FF:000003">
    <property type="entry name" value="Aldehyde dehydrogenase"/>
    <property type="match status" value="1"/>
</dbReference>
<feature type="active site" evidence="5">
    <location>
        <position position="253"/>
    </location>
</feature>
<evidence type="ECO:0000256" key="2">
    <source>
        <dbReference type="ARBA" id="ARBA00023002"/>
    </source>
</evidence>
<evidence type="ECO:0000256" key="5">
    <source>
        <dbReference type="PIRSR" id="PIRSR036492-1"/>
    </source>
</evidence>
<dbReference type="GO" id="GO:0005737">
    <property type="term" value="C:cytoplasm"/>
    <property type="evidence" value="ECO:0007669"/>
    <property type="project" value="TreeGrafter"/>
</dbReference>
<comment type="similarity">
    <text evidence="1 4 7">Belongs to the aldehyde dehydrogenase family.</text>
</comment>
<keyword evidence="3" id="KW-0520">NAD</keyword>
<dbReference type="OrthoDB" id="9762913at2"/>
<dbReference type="PROSITE" id="PS00687">
    <property type="entry name" value="ALDEHYDE_DEHYDR_GLU"/>
    <property type="match status" value="1"/>
</dbReference>
<evidence type="ECO:0000256" key="7">
    <source>
        <dbReference type="RuleBase" id="RU003345"/>
    </source>
</evidence>
<dbReference type="InterPro" id="IPR016163">
    <property type="entry name" value="Ald_DH_C"/>
</dbReference>
<dbReference type="EMBL" id="CP032382">
    <property type="protein sequence ID" value="AYB30472.1"/>
    <property type="molecule type" value="Genomic_DNA"/>
</dbReference>
<name>A0A385SHV3_9BACT</name>
<dbReference type="FunFam" id="3.40.605.10:FF:000004">
    <property type="entry name" value="Aldehyde dehydrogenase"/>
    <property type="match status" value="1"/>
</dbReference>
<feature type="domain" description="Aldehyde dehydrogenase" evidence="8">
    <location>
        <begin position="21"/>
        <end position="445"/>
    </location>
</feature>
<evidence type="ECO:0000256" key="1">
    <source>
        <dbReference type="ARBA" id="ARBA00009986"/>
    </source>
</evidence>
<dbReference type="InterPro" id="IPR012394">
    <property type="entry name" value="Aldehyde_DH_NAD(P)"/>
</dbReference>
<dbReference type="Gene3D" id="3.40.309.10">
    <property type="entry name" value="Aldehyde Dehydrogenase, Chain A, domain 2"/>
    <property type="match status" value="1"/>
</dbReference>
<evidence type="ECO:0000313" key="10">
    <source>
        <dbReference type="Proteomes" id="UP000266183"/>
    </source>
</evidence>
<dbReference type="InterPro" id="IPR016162">
    <property type="entry name" value="Ald_DH_N"/>
</dbReference>
<feature type="active site" evidence="5 6">
    <location>
        <position position="219"/>
    </location>
</feature>
<proteinExistence type="inferred from homology"/>
<dbReference type="PANTHER" id="PTHR43570">
    <property type="entry name" value="ALDEHYDE DEHYDROGENASE"/>
    <property type="match status" value="1"/>
</dbReference>
<dbReference type="Proteomes" id="UP000266183">
    <property type="component" value="Chromosome"/>
</dbReference>
<dbReference type="InterPro" id="IPR029510">
    <property type="entry name" value="Ald_DH_CS_GLU"/>
</dbReference>
<dbReference type="InterPro" id="IPR015590">
    <property type="entry name" value="Aldehyde_DH_dom"/>
</dbReference>
<protein>
    <recommendedName>
        <fullName evidence="4">Aldehyde dehydrogenase</fullName>
    </recommendedName>
</protein>
<reference evidence="10" key="1">
    <citation type="submission" date="2018-09" db="EMBL/GenBank/DDBJ databases">
        <title>Chryseolinea sp. KIS68-18 isolated from soil.</title>
        <authorList>
            <person name="Weon H.-Y."/>
            <person name="Kwon S.-W."/>
            <person name="Lee S.A."/>
        </authorList>
    </citation>
    <scope>NUCLEOTIDE SEQUENCE [LARGE SCALE GENOMIC DNA]</scope>
    <source>
        <strain evidence="10">KIS68-18</strain>
    </source>
</reference>
<dbReference type="InterPro" id="IPR016160">
    <property type="entry name" value="Ald_DH_CS_CYS"/>
</dbReference>
<dbReference type="GO" id="GO:0006081">
    <property type="term" value="P:aldehyde metabolic process"/>
    <property type="evidence" value="ECO:0007669"/>
    <property type="project" value="InterPro"/>
</dbReference>
<evidence type="ECO:0000256" key="4">
    <source>
        <dbReference type="PIRNR" id="PIRNR036492"/>
    </source>
</evidence>
<dbReference type="RefSeq" id="WP_119753783.1">
    <property type="nucleotide sequence ID" value="NZ_CP032382.1"/>
</dbReference>